<evidence type="ECO:0000313" key="2">
    <source>
        <dbReference type="EMBL" id="KAA3438585.1"/>
    </source>
</evidence>
<accession>A0A5B6TGZ3</accession>
<evidence type="ECO:0000313" key="3">
    <source>
        <dbReference type="Proteomes" id="UP000324133"/>
    </source>
</evidence>
<dbReference type="OrthoDB" id="761861at2"/>
<reference evidence="2 3" key="1">
    <citation type="submission" date="2019-07" db="EMBL/GenBank/DDBJ databases">
        <title>Rufibacter sp. nov., isolated from lake sediment.</title>
        <authorList>
            <person name="Qu J.-H."/>
        </authorList>
    </citation>
    <scope>NUCLEOTIDE SEQUENCE [LARGE SCALE GENOMIC DNA]</scope>
    <source>
        <strain evidence="2 3">NBS58-1</strain>
    </source>
</reference>
<dbReference type="Gene3D" id="3.90.550.10">
    <property type="entry name" value="Spore Coat Polysaccharide Biosynthesis Protein SpsA, Chain A"/>
    <property type="match status" value="1"/>
</dbReference>
<proteinExistence type="predicted"/>
<dbReference type="Pfam" id="PF00535">
    <property type="entry name" value="Glycos_transf_2"/>
    <property type="match status" value="1"/>
</dbReference>
<dbReference type="InterPro" id="IPR029044">
    <property type="entry name" value="Nucleotide-diphossugar_trans"/>
</dbReference>
<dbReference type="SUPFAM" id="SSF53448">
    <property type="entry name" value="Nucleotide-diphospho-sugar transferases"/>
    <property type="match status" value="1"/>
</dbReference>
<dbReference type="Proteomes" id="UP000324133">
    <property type="component" value="Unassembled WGS sequence"/>
</dbReference>
<evidence type="ECO:0000259" key="1">
    <source>
        <dbReference type="Pfam" id="PF00535"/>
    </source>
</evidence>
<name>A0A5B6TGZ3_9BACT</name>
<dbReference type="GO" id="GO:0016740">
    <property type="term" value="F:transferase activity"/>
    <property type="evidence" value="ECO:0007669"/>
    <property type="project" value="UniProtKB-KW"/>
</dbReference>
<sequence length="295" mass="33883">MVSEVSILIPVYNQNVLALVETLRQEASSLPITFEIRVYDDGSNPETQHQNKSLKGVLGVVYQGMSQNIGRSQIRYKLAQEARFATLLFLDNDVQPVYPDFLQRYLAAGDEGVAVGGVAYKGSPPAGQELRWKYGKSREEASARERQKNPYQRVFSSNLFLPKEVFLACFPKNELSGYGHEDTLFAWRLQQHNIPVQHIDNPVWHLGLEPAEVFLLKSQQAIHNLVLLYQKYGLGEETKLMKAHASLTKWKVGQLLRENSNWLFPLLKKNLVSRRPNLHMFDLYRLLLLDKYLKK</sequence>
<dbReference type="RefSeq" id="WP_149091643.1">
    <property type="nucleotide sequence ID" value="NZ_VKKY01000002.1"/>
</dbReference>
<keyword evidence="3" id="KW-1185">Reference proteome</keyword>
<comment type="caution">
    <text evidence="2">The sequence shown here is derived from an EMBL/GenBank/DDBJ whole genome shotgun (WGS) entry which is preliminary data.</text>
</comment>
<dbReference type="AlphaFoldDB" id="A0A5B6TGZ3"/>
<feature type="domain" description="Glycosyltransferase 2-like" evidence="1">
    <location>
        <begin position="6"/>
        <end position="138"/>
    </location>
</feature>
<gene>
    <name evidence="2" type="ORF">FOA19_15280</name>
</gene>
<organism evidence="2 3">
    <name type="scientific">Rufibacter hautae</name>
    <dbReference type="NCBI Taxonomy" id="2595005"/>
    <lineage>
        <taxon>Bacteria</taxon>
        <taxon>Pseudomonadati</taxon>
        <taxon>Bacteroidota</taxon>
        <taxon>Cytophagia</taxon>
        <taxon>Cytophagales</taxon>
        <taxon>Hymenobacteraceae</taxon>
        <taxon>Rufibacter</taxon>
    </lineage>
</organism>
<dbReference type="EMBL" id="VKKY01000002">
    <property type="protein sequence ID" value="KAA3438585.1"/>
    <property type="molecule type" value="Genomic_DNA"/>
</dbReference>
<protein>
    <submittedName>
        <fullName evidence="2">Glycosyltransferase family 2 protein</fullName>
    </submittedName>
</protein>
<dbReference type="InterPro" id="IPR001173">
    <property type="entry name" value="Glyco_trans_2-like"/>
</dbReference>
<keyword evidence="2" id="KW-0808">Transferase</keyword>